<comment type="similarity">
    <text evidence="2">Belongs to the protein kinase superfamily. STE Ser/Thr protein kinase family. STE20 subfamily.</text>
</comment>
<evidence type="ECO:0000256" key="11">
    <source>
        <dbReference type="ARBA" id="ARBA00048679"/>
    </source>
</evidence>
<dbReference type="GO" id="GO:0005524">
    <property type="term" value="F:ATP binding"/>
    <property type="evidence" value="ECO:0007669"/>
    <property type="project" value="UniProtKB-UniRule"/>
</dbReference>
<feature type="region of interest" description="Disordered" evidence="13">
    <location>
        <begin position="1"/>
        <end position="54"/>
    </location>
</feature>
<dbReference type="InterPro" id="IPR000095">
    <property type="entry name" value="CRIB_dom"/>
</dbReference>
<accession>A0AAV4ZYV4</accession>
<evidence type="ECO:0000256" key="2">
    <source>
        <dbReference type="ARBA" id="ARBA00008874"/>
    </source>
</evidence>
<keyword evidence="4" id="KW-0963">Cytoplasm</keyword>
<dbReference type="Gene3D" id="3.90.810.10">
    <property type="entry name" value="CRIB domain"/>
    <property type="match status" value="1"/>
</dbReference>
<dbReference type="PROSITE" id="PS00108">
    <property type="entry name" value="PROTEIN_KINASE_ST"/>
    <property type="match status" value="1"/>
</dbReference>
<dbReference type="SUPFAM" id="SSF56112">
    <property type="entry name" value="Protein kinase-like (PK-like)"/>
    <property type="match status" value="1"/>
</dbReference>
<comment type="catalytic activity">
    <reaction evidence="11">
        <text>L-seryl-[protein] + ATP = O-phospho-L-seryl-[protein] + ADP + H(+)</text>
        <dbReference type="Rhea" id="RHEA:17989"/>
        <dbReference type="Rhea" id="RHEA-COMP:9863"/>
        <dbReference type="Rhea" id="RHEA-COMP:11604"/>
        <dbReference type="ChEBI" id="CHEBI:15378"/>
        <dbReference type="ChEBI" id="CHEBI:29999"/>
        <dbReference type="ChEBI" id="CHEBI:30616"/>
        <dbReference type="ChEBI" id="CHEBI:83421"/>
        <dbReference type="ChEBI" id="CHEBI:456216"/>
        <dbReference type="EC" id="2.7.11.1"/>
    </reaction>
</comment>
<dbReference type="PROSITE" id="PS50108">
    <property type="entry name" value="CRIB"/>
    <property type="match status" value="1"/>
</dbReference>
<evidence type="ECO:0000256" key="8">
    <source>
        <dbReference type="ARBA" id="ARBA00022777"/>
    </source>
</evidence>
<dbReference type="CDD" id="cd06614">
    <property type="entry name" value="STKc_PAK"/>
    <property type="match status" value="1"/>
</dbReference>
<comment type="catalytic activity">
    <reaction evidence="10">
        <text>L-threonyl-[protein] + ATP = O-phospho-L-threonyl-[protein] + ADP + H(+)</text>
        <dbReference type="Rhea" id="RHEA:46608"/>
        <dbReference type="Rhea" id="RHEA-COMP:11060"/>
        <dbReference type="Rhea" id="RHEA-COMP:11605"/>
        <dbReference type="ChEBI" id="CHEBI:15378"/>
        <dbReference type="ChEBI" id="CHEBI:30013"/>
        <dbReference type="ChEBI" id="CHEBI:30616"/>
        <dbReference type="ChEBI" id="CHEBI:61977"/>
        <dbReference type="ChEBI" id="CHEBI:456216"/>
        <dbReference type="EC" id="2.7.11.1"/>
    </reaction>
</comment>
<feature type="domain" description="CRIB" evidence="15">
    <location>
        <begin position="267"/>
        <end position="280"/>
    </location>
</feature>
<dbReference type="InterPro" id="IPR011009">
    <property type="entry name" value="Kinase-like_dom_sf"/>
</dbReference>
<evidence type="ECO:0000256" key="7">
    <source>
        <dbReference type="ARBA" id="ARBA00022741"/>
    </source>
</evidence>
<dbReference type="Pfam" id="PF00786">
    <property type="entry name" value="PBD"/>
    <property type="match status" value="1"/>
</dbReference>
<evidence type="ECO:0000313" key="17">
    <source>
        <dbReference type="Proteomes" id="UP001050691"/>
    </source>
</evidence>
<feature type="binding site" evidence="12">
    <location>
        <position position="654"/>
    </location>
    <ligand>
        <name>ATP</name>
        <dbReference type="ChEBI" id="CHEBI:30616"/>
    </ligand>
</feature>
<keyword evidence="5" id="KW-0723">Serine/threonine-protein kinase</keyword>
<reference evidence="16" key="1">
    <citation type="submission" date="2021-10" db="EMBL/GenBank/DDBJ databases">
        <title>De novo Genome Assembly of Clathrus columnatus (Basidiomycota, Fungi) Using Illumina and Nanopore Sequence Data.</title>
        <authorList>
            <person name="Ogiso-Tanaka E."/>
            <person name="Itagaki H."/>
            <person name="Hosoya T."/>
            <person name="Hosaka K."/>
        </authorList>
    </citation>
    <scope>NUCLEOTIDE SEQUENCE</scope>
    <source>
        <strain evidence="16">MO-923</strain>
    </source>
</reference>
<name>A0AAV4ZYV4_9AGAM</name>
<keyword evidence="7 12" id="KW-0547">Nucleotide-binding</keyword>
<feature type="region of interest" description="Disordered" evidence="13">
    <location>
        <begin position="502"/>
        <end position="606"/>
    </location>
</feature>
<evidence type="ECO:0000313" key="16">
    <source>
        <dbReference type="EMBL" id="GJJ06068.1"/>
    </source>
</evidence>
<dbReference type="InterPro" id="IPR017441">
    <property type="entry name" value="Protein_kinase_ATP_BS"/>
</dbReference>
<dbReference type="GO" id="GO:0005737">
    <property type="term" value="C:cytoplasm"/>
    <property type="evidence" value="ECO:0007669"/>
    <property type="project" value="UniProtKB-SubCell"/>
</dbReference>
<dbReference type="FunFam" id="1.10.510.10:FF:000011">
    <property type="entry name" value="Non-specific serine/threonine protein kinase"/>
    <property type="match status" value="1"/>
</dbReference>
<feature type="compositionally biased region" description="Low complexity" evidence="13">
    <location>
        <begin position="413"/>
        <end position="431"/>
    </location>
</feature>
<gene>
    <name evidence="16" type="ORF">Clacol_000257</name>
</gene>
<evidence type="ECO:0000256" key="10">
    <source>
        <dbReference type="ARBA" id="ARBA00047899"/>
    </source>
</evidence>
<dbReference type="PANTHER" id="PTHR45832">
    <property type="entry name" value="SERINE/THREONINE-PROTEIN KINASE SAMKA-RELATED-RELATED"/>
    <property type="match status" value="1"/>
</dbReference>
<dbReference type="InterPro" id="IPR008271">
    <property type="entry name" value="Ser/Thr_kinase_AS"/>
</dbReference>
<dbReference type="InterPro" id="IPR051931">
    <property type="entry name" value="PAK3-like"/>
</dbReference>
<dbReference type="PANTHER" id="PTHR45832:SF22">
    <property type="entry name" value="SERINE_THREONINE-PROTEIN KINASE SAMKA-RELATED"/>
    <property type="match status" value="1"/>
</dbReference>
<evidence type="ECO:0000256" key="1">
    <source>
        <dbReference type="ARBA" id="ARBA00004496"/>
    </source>
</evidence>
<feature type="compositionally biased region" description="Basic and acidic residues" evidence="13">
    <location>
        <begin position="399"/>
        <end position="408"/>
    </location>
</feature>
<dbReference type="GO" id="GO:0004674">
    <property type="term" value="F:protein serine/threonine kinase activity"/>
    <property type="evidence" value="ECO:0007669"/>
    <property type="project" value="UniProtKB-KW"/>
</dbReference>
<feature type="compositionally biased region" description="Low complexity" evidence="13">
    <location>
        <begin position="17"/>
        <end position="31"/>
    </location>
</feature>
<dbReference type="InterPro" id="IPR033923">
    <property type="entry name" value="PAK_BD"/>
</dbReference>
<dbReference type="PROSITE" id="PS50011">
    <property type="entry name" value="PROTEIN_KINASE_DOM"/>
    <property type="match status" value="1"/>
</dbReference>
<evidence type="ECO:0000256" key="5">
    <source>
        <dbReference type="ARBA" id="ARBA00022527"/>
    </source>
</evidence>
<dbReference type="Gene3D" id="3.30.200.20">
    <property type="entry name" value="Phosphorylase Kinase, domain 1"/>
    <property type="match status" value="1"/>
</dbReference>
<dbReference type="PROSITE" id="PS00107">
    <property type="entry name" value="PROTEIN_KINASE_ATP"/>
    <property type="match status" value="1"/>
</dbReference>
<dbReference type="CDD" id="cd01093">
    <property type="entry name" value="CRIB_PAK_like"/>
    <property type="match status" value="1"/>
</dbReference>
<evidence type="ECO:0000259" key="14">
    <source>
        <dbReference type="PROSITE" id="PS50011"/>
    </source>
</evidence>
<dbReference type="Gene3D" id="1.10.510.10">
    <property type="entry name" value="Transferase(Phosphotransferase) domain 1"/>
    <property type="match status" value="1"/>
</dbReference>
<dbReference type="FunFam" id="3.30.200.20:FF:000385">
    <property type="entry name" value="Non-specific serine/threonine protein kinase"/>
    <property type="match status" value="1"/>
</dbReference>
<dbReference type="InterPro" id="IPR000719">
    <property type="entry name" value="Prot_kinase_dom"/>
</dbReference>
<feature type="compositionally biased region" description="Pro residues" evidence="13">
    <location>
        <begin position="380"/>
        <end position="392"/>
    </location>
</feature>
<keyword evidence="8" id="KW-0418">Kinase</keyword>
<sequence>MSGVRRSIRHPHTYNGAIPTSSTTLSSAASPSTPPLATPSSSTSSRRQSRSQISVEYHKASRESIQEYTDLLTDDSFQAAVVAAANWTNNHTMHHDDLVPTRAAPHPPPSHQHQLTHQRSRTPTNVTHHHYNTLTKSRPRSKSLDPLAAPSPTVLKVVDAAASSPTPVPPRPSRANTATLIDVYNPAAESDFDTLVDNLTIDTSIQPTSTITSGVSVPSSATSSTFRSRPGNSSALGKNKRGFLNMLPEFLNPSSNGSSLRANKPEISTPYDPVHLTHVGFNSSTGEFTGLPREWQQLLQESGISRLEQEKNPQAVMEIVKFYQEDVVGGGNTDVVFEKMGHTHAPSVHTSPGLVSTFQNPRSPPPAPSIQTSKHTTPVTPTPYRSPPPPPSAGLDRSLSTRERERGSPRSPPQSVNTSTTVQAQSQTQVQHSLGRSQSQSQAHGYQFGNNTLSTASSYAAQREKEQREQRERKYSSVQASAKEKLVVPITVHTSSTTPALTAPVVSAPAPPPKPSAPTTSSVSETGRAGVAQYSNEATSGLPSSAPVQSTLPPVTPVKSQTPRHLPQPPTFAQGAASVSTSSHVNPTPTPRRREKKSTNGAGDNPDIVKRLQAICSEGDPTKLYRNLIKIGQGASGGVYTAYQVGTNLSVAIKQMDLDKQPKKDLIINEILVMRASRHPNIVNYIDSFLYKNDLWVVMEYMEGGSLTDVVTANLMTEGQIAAVSREACQGLEHLHSQNVIHRDIKSDNVLLSMQGDVKLTDFGFCAQISDNAKRTTMVGTPYWMAPEVVTRKEYGPKVDIWSLGIMAIEMVEGEPPYLNQNPLKALYLIATNGTPTIANPEALSPTFKDYLSKTLEVDAEKRPDATDVLKHPFFKMSEPLRTLTPLIRAAREMGKK</sequence>
<organism evidence="16 17">
    <name type="scientific">Clathrus columnatus</name>
    <dbReference type="NCBI Taxonomy" id="1419009"/>
    <lineage>
        <taxon>Eukaryota</taxon>
        <taxon>Fungi</taxon>
        <taxon>Dikarya</taxon>
        <taxon>Basidiomycota</taxon>
        <taxon>Agaricomycotina</taxon>
        <taxon>Agaricomycetes</taxon>
        <taxon>Phallomycetidae</taxon>
        <taxon>Phallales</taxon>
        <taxon>Clathraceae</taxon>
        <taxon>Clathrus</taxon>
    </lineage>
</organism>
<feature type="compositionally biased region" description="Basic residues" evidence="13">
    <location>
        <begin position="1"/>
        <end position="12"/>
    </location>
</feature>
<dbReference type="EC" id="2.7.11.1" evidence="3"/>
<dbReference type="SMART" id="SM00285">
    <property type="entry name" value="PBD"/>
    <property type="match status" value="1"/>
</dbReference>
<dbReference type="Proteomes" id="UP001050691">
    <property type="component" value="Unassembled WGS sequence"/>
</dbReference>
<proteinExistence type="inferred from homology"/>
<feature type="compositionally biased region" description="Polar residues" evidence="13">
    <location>
        <begin position="432"/>
        <end position="460"/>
    </location>
</feature>
<protein>
    <recommendedName>
        <fullName evidence="3">non-specific serine/threonine protein kinase</fullName>
        <ecNumber evidence="3">2.7.11.1</ecNumber>
    </recommendedName>
</protein>
<evidence type="ECO:0000256" key="13">
    <source>
        <dbReference type="SAM" id="MobiDB-lite"/>
    </source>
</evidence>
<feature type="compositionally biased region" description="Polar residues" evidence="13">
    <location>
        <begin position="577"/>
        <end position="587"/>
    </location>
</feature>
<feature type="domain" description="Protein kinase" evidence="14">
    <location>
        <begin position="625"/>
        <end position="875"/>
    </location>
</feature>
<evidence type="ECO:0000256" key="4">
    <source>
        <dbReference type="ARBA" id="ARBA00022490"/>
    </source>
</evidence>
<feature type="region of interest" description="Disordered" evidence="13">
    <location>
        <begin position="344"/>
        <end position="480"/>
    </location>
</feature>
<keyword evidence="17" id="KW-1185">Reference proteome</keyword>
<evidence type="ECO:0000259" key="15">
    <source>
        <dbReference type="PROSITE" id="PS50108"/>
    </source>
</evidence>
<dbReference type="AlphaFoldDB" id="A0AAV4ZYV4"/>
<feature type="region of interest" description="Disordered" evidence="13">
    <location>
        <begin position="93"/>
        <end position="125"/>
    </location>
</feature>
<comment type="caution">
    <text evidence="16">The sequence shown here is derived from an EMBL/GenBank/DDBJ whole genome shotgun (WGS) entry which is preliminary data.</text>
</comment>
<dbReference type="EMBL" id="BPWL01000001">
    <property type="protein sequence ID" value="GJJ06068.1"/>
    <property type="molecule type" value="Genomic_DNA"/>
</dbReference>
<keyword evidence="6" id="KW-0808">Transferase</keyword>
<evidence type="ECO:0000256" key="12">
    <source>
        <dbReference type="PROSITE-ProRule" id="PRU10141"/>
    </source>
</evidence>
<dbReference type="InterPro" id="IPR036936">
    <property type="entry name" value="CRIB_dom_sf"/>
</dbReference>
<evidence type="ECO:0000256" key="9">
    <source>
        <dbReference type="ARBA" id="ARBA00022840"/>
    </source>
</evidence>
<evidence type="ECO:0000256" key="6">
    <source>
        <dbReference type="ARBA" id="ARBA00022679"/>
    </source>
</evidence>
<dbReference type="Pfam" id="PF00069">
    <property type="entry name" value="Pkinase"/>
    <property type="match status" value="1"/>
</dbReference>
<keyword evidence="9 12" id="KW-0067">ATP-binding</keyword>
<feature type="region of interest" description="Disordered" evidence="13">
    <location>
        <begin position="209"/>
        <end position="239"/>
    </location>
</feature>
<feature type="compositionally biased region" description="Low complexity" evidence="13">
    <location>
        <begin position="38"/>
        <end position="54"/>
    </location>
</feature>
<feature type="compositionally biased region" description="Polar residues" evidence="13">
    <location>
        <begin position="533"/>
        <end position="563"/>
    </location>
</feature>
<feature type="compositionally biased region" description="Low complexity" evidence="13">
    <location>
        <begin position="213"/>
        <end position="230"/>
    </location>
</feature>
<feature type="compositionally biased region" description="Basic and acidic residues" evidence="13">
    <location>
        <begin position="462"/>
        <end position="475"/>
    </location>
</feature>
<dbReference type="GO" id="GO:0030447">
    <property type="term" value="P:filamentous growth"/>
    <property type="evidence" value="ECO:0007669"/>
    <property type="project" value="UniProtKB-ARBA"/>
</dbReference>
<evidence type="ECO:0000256" key="3">
    <source>
        <dbReference type="ARBA" id="ARBA00012513"/>
    </source>
</evidence>
<dbReference type="SMART" id="SM00220">
    <property type="entry name" value="S_TKc"/>
    <property type="match status" value="1"/>
</dbReference>
<feature type="compositionally biased region" description="Polar residues" evidence="13">
    <location>
        <begin position="348"/>
        <end position="361"/>
    </location>
</feature>
<comment type="subcellular location">
    <subcellularLocation>
        <location evidence="1">Cytoplasm</location>
    </subcellularLocation>
</comment>